<evidence type="ECO:0000313" key="7">
    <source>
        <dbReference type="RefSeq" id="XP_022345364.1"/>
    </source>
</evidence>
<dbReference type="GeneID" id="111137942"/>
<organism evidence="4 7">
    <name type="scientific">Crassostrea virginica</name>
    <name type="common">Eastern oyster</name>
    <dbReference type="NCBI Taxonomy" id="6565"/>
    <lineage>
        <taxon>Eukaryota</taxon>
        <taxon>Metazoa</taxon>
        <taxon>Spiralia</taxon>
        <taxon>Lophotrochozoa</taxon>
        <taxon>Mollusca</taxon>
        <taxon>Bivalvia</taxon>
        <taxon>Autobranchia</taxon>
        <taxon>Pteriomorphia</taxon>
        <taxon>Ostreida</taxon>
        <taxon>Ostreoidea</taxon>
        <taxon>Ostreidae</taxon>
        <taxon>Crassostrea</taxon>
    </lineage>
</organism>
<dbReference type="Pfam" id="PF12146">
    <property type="entry name" value="Hydrolase_4"/>
    <property type="match status" value="1"/>
</dbReference>
<dbReference type="RefSeq" id="XP_022345362.1">
    <property type="nucleotide sequence ID" value="XM_022489654.1"/>
</dbReference>
<feature type="domain" description="Serine aminopeptidase S33" evidence="3">
    <location>
        <begin position="120"/>
        <end position="325"/>
    </location>
</feature>
<dbReference type="RefSeq" id="XP_022345364.1">
    <property type="nucleotide sequence ID" value="XM_022489656.1"/>
</dbReference>
<keyword evidence="2" id="KW-0812">Transmembrane</keyword>
<comment type="similarity">
    <text evidence="1">Belongs to the AB hydrolase superfamily. AB hydrolase 4 family.</text>
</comment>
<evidence type="ECO:0000313" key="6">
    <source>
        <dbReference type="RefSeq" id="XP_022345363.1"/>
    </source>
</evidence>
<dbReference type="RefSeq" id="XP_022345363.1">
    <property type="nucleotide sequence ID" value="XM_022489655.1"/>
</dbReference>
<dbReference type="GO" id="GO:0034338">
    <property type="term" value="F:short-chain carboxylesterase activity"/>
    <property type="evidence" value="ECO:0007669"/>
    <property type="project" value="TreeGrafter"/>
</dbReference>
<dbReference type="InterPro" id="IPR012020">
    <property type="entry name" value="ABHD4"/>
</dbReference>
<dbReference type="PANTHER" id="PTHR10794:SF93">
    <property type="entry name" value="SERINE AMINOPEPTIDASE S33 DOMAIN-CONTAINING PROTEIN"/>
    <property type="match status" value="1"/>
</dbReference>
<dbReference type="AlphaFoldDB" id="A0A8B8EZD3"/>
<dbReference type="KEGG" id="cvn:111137942"/>
<proteinExistence type="inferred from homology"/>
<sequence>MLVSAGVWTLGTFLEFSVICLSLYLCYNIIKGLLDTDTAPKLFYKDSQLNDYLLNQCKSLKSPFRPTPWARNAHIQSFLGFFIQKNSVLYEREYLQLLDRGIVALDWCRCPDYPIKRTSSILIVLPGQADDKKGVRTLCSEACKKGFRVVVINSRGHGDSYLATCRFQSFGDPTDLRQCVMYINRKFPKANITAVGVGSGSAVLFSYLGEFGSSTRLKAAAFISPLYETDEDYLKSISKIYQFIMLCGLKLILFRHSKALIKSIDLQSAFCSWNLLEYTEKIYCNPLGYTSMEDFIEKNNPLRDVDDIAIPVLCINSQDDPVCPQDHIPFDIFNYYPNMLLVSTKHGGHCGFWEGLVPQSWSAGLALEYLLTVIDFTLNNNREIPRVDSAK</sequence>
<dbReference type="InterPro" id="IPR029058">
    <property type="entry name" value="AB_hydrolase_fold"/>
</dbReference>
<dbReference type="InterPro" id="IPR022742">
    <property type="entry name" value="Hydrolase_4"/>
</dbReference>
<keyword evidence="4" id="KW-1185">Reference proteome</keyword>
<dbReference type="GO" id="GO:0047372">
    <property type="term" value="F:monoacylglycerol lipase activity"/>
    <property type="evidence" value="ECO:0007669"/>
    <property type="project" value="TreeGrafter"/>
</dbReference>
<accession>A0A8B8EZD3</accession>
<dbReference type="PANTHER" id="PTHR10794">
    <property type="entry name" value="ABHYDROLASE DOMAIN-CONTAINING PROTEIN"/>
    <property type="match status" value="1"/>
</dbReference>
<dbReference type="Proteomes" id="UP000694844">
    <property type="component" value="Chromosome 5"/>
</dbReference>
<feature type="transmembrane region" description="Helical" evidence="2">
    <location>
        <begin position="190"/>
        <end position="208"/>
    </location>
</feature>
<dbReference type="RefSeq" id="XP_022345365.1">
    <property type="nucleotide sequence ID" value="XM_022489657.1"/>
</dbReference>
<dbReference type="Gene3D" id="3.40.50.1820">
    <property type="entry name" value="alpha/beta hydrolase"/>
    <property type="match status" value="1"/>
</dbReference>
<dbReference type="InterPro" id="IPR050960">
    <property type="entry name" value="AB_hydrolase_4_sf"/>
</dbReference>
<evidence type="ECO:0000313" key="8">
    <source>
        <dbReference type="RefSeq" id="XP_022345365.1"/>
    </source>
</evidence>
<gene>
    <name evidence="5 6 7 8" type="primary">LOC111137942</name>
</gene>
<feature type="transmembrane region" description="Helical" evidence="2">
    <location>
        <begin position="6"/>
        <end position="27"/>
    </location>
</feature>
<name>A0A8B8EZD3_CRAVI</name>
<protein>
    <submittedName>
        <fullName evidence="5 6">Protein ABHD15-like</fullName>
    </submittedName>
</protein>
<dbReference type="SUPFAM" id="SSF53474">
    <property type="entry name" value="alpha/beta-Hydrolases"/>
    <property type="match status" value="1"/>
</dbReference>
<reference evidence="5 6" key="1">
    <citation type="submission" date="2025-04" db="UniProtKB">
        <authorList>
            <consortium name="RefSeq"/>
        </authorList>
    </citation>
    <scope>IDENTIFICATION</scope>
    <source>
        <tissue evidence="5 6">Whole sample</tissue>
    </source>
</reference>
<keyword evidence="2" id="KW-1133">Transmembrane helix</keyword>
<evidence type="ECO:0000313" key="4">
    <source>
        <dbReference type="Proteomes" id="UP000694844"/>
    </source>
</evidence>
<evidence type="ECO:0000256" key="2">
    <source>
        <dbReference type="SAM" id="Phobius"/>
    </source>
</evidence>
<dbReference type="PIRSF" id="PIRSF005211">
    <property type="entry name" value="Ab_hydro_YheT"/>
    <property type="match status" value="1"/>
</dbReference>
<evidence type="ECO:0000256" key="1">
    <source>
        <dbReference type="ARBA" id="ARBA00010884"/>
    </source>
</evidence>
<dbReference type="OrthoDB" id="247542at2759"/>
<evidence type="ECO:0000313" key="5">
    <source>
        <dbReference type="RefSeq" id="XP_022345362.1"/>
    </source>
</evidence>
<evidence type="ECO:0000259" key="3">
    <source>
        <dbReference type="Pfam" id="PF12146"/>
    </source>
</evidence>
<keyword evidence="2" id="KW-0472">Membrane</keyword>